<protein>
    <submittedName>
        <fullName evidence="7">YbfB/YjiJ family MFS transporter</fullName>
    </submittedName>
</protein>
<dbReference type="InterPro" id="IPR011701">
    <property type="entry name" value="MFS"/>
</dbReference>
<keyword evidence="8" id="KW-1185">Reference proteome</keyword>
<dbReference type="Pfam" id="PF07690">
    <property type="entry name" value="MFS_1"/>
    <property type="match status" value="1"/>
</dbReference>
<evidence type="ECO:0000256" key="2">
    <source>
        <dbReference type="ARBA" id="ARBA00022475"/>
    </source>
</evidence>
<keyword evidence="2" id="KW-1003">Cell membrane</keyword>
<comment type="subcellular location">
    <subcellularLocation>
        <location evidence="1">Cell membrane</location>
        <topology evidence="1">Multi-pass membrane protein</topology>
    </subcellularLocation>
</comment>
<evidence type="ECO:0000313" key="8">
    <source>
        <dbReference type="Proteomes" id="UP001243420"/>
    </source>
</evidence>
<feature type="transmembrane region" description="Helical" evidence="6">
    <location>
        <begin position="308"/>
        <end position="327"/>
    </location>
</feature>
<feature type="transmembrane region" description="Helical" evidence="6">
    <location>
        <begin position="184"/>
        <end position="203"/>
    </location>
</feature>
<feature type="transmembrane region" description="Helical" evidence="6">
    <location>
        <begin position="275"/>
        <end position="296"/>
    </location>
</feature>
<name>A0ABY8L8C4_9RHOB</name>
<feature type="transmembrane region" description="Helical" evidence="6">
    <location>
        <begin position="142"/>
        <end position="163"/>
    </location>
</feature>
<evidence type="ECO:0000256" key="1">
    <source>
        <dbReference type="ARBA" id="ARBA00004651"/>
    </source>
</evidence>
<feature type="transmembrane region" description="Helical" evidence="6">
    <location>
        <begin position="118"/>
        <end position="136"/>
    </location>
</feature>
<keyword evidence="4 6" id="KW-1133">Transmembrane helix</keyword>
<evidence type="ECO:0000256" key="5">
    <source>
        <dbReference type="ARBA" id="ARBA00023136"/>
    </source>
</evidence>
<dbReference type="RefSeq" id="WP_279964134.1">
    <property type="nucleotide sequence ID" value="NZ_CP122537.1"/>
</dbReference>
<dbReference type="PANTHER" id="PTHR43124">
    <property type="entry name" value="PURINE EFFLUX PUMP PBUE"/>
    <property type="match status" value="1"/>
</dbReference>
<feature type="transmembrane region" description="Helical" evidence="6">
    <location>
        <begin position="250"/>
        <end position="269"/>
    </location>
</feature>
<evidence type="ECO:0000256" key="6">
    <source>
        <dbReference type="SAM" id="Phobius"/>
    </source>
</evidence>
<keyword evidence="5 6" id="KW-0472">Membrane</keyword>
<organism evidence="7 8">
    <name type="scientific">Jannaschia ovalis</name>
    <dbReference type="NCBI Taxonomy" id="3038773"/>
    <lineage>
        <taxon>Bacteria</taxon>
        <taxon>Pseudomonadati</taxon>
        <taxon>Pseudomonadota</taxon>
        <taxon>Alphaproteobacteria</taxon>
        <taxon>Rhodobacterales</taxon>
        <taxon>Roseobacteraceae</taxon>
        <taxon>Jannaschia</taxon>
    </lineage>
</organism>
<reference evidence="7 8" key="1">
    <citation type="submission" date="2023-04" db="EMBL/GenBank/DDBJ databases">
        <title>Jannaschia ovalis sp. nov., a marine bacterium isolated from sea tidal flat.</title>
        <authorList>
            <person name="Kwon D.Y."/>
            <person name="Kim J.-J."/>
        </authorList>
    </citation>
    <scope>NUCLEOTIDE SEQUENCE [LARGE SCALE GENOMIC DNA]</scope>
    <source>
        <strain evidence="7 8">GRR-S6-38</strain>
    </source>
</reference>
<feature type="transmembrane region" description="Helical" evidence="6">
    <location>
        <begin position="51"/>
        <end position="69"/>
    </location>
</feature>
<evidence type="ECO:0000256" key="4">
    <source>
        <dbReference type="ARBA" id="ARBA00022989"/>
    </source>
</evidence>
<accession>A0ABY8L8C4</accession>
<dbReference type="Gene3D" id="1.20.1250.20">
    <property type="entry name" value="MFS general substrate transporter like domains"/>
    <property type="match status" value="2"/>
</dbReference>
<gene>
    <name evidence="7" type="ORF">P8627_10965</name>
</gene>
<feature type="transmembrane region" description="Helical" evidence="6">
    <location>
        <begin position="215"/>
        <end position="238"/>
    </location>
</feature>
<evidence type="ECO:0000313" key="7">
    <source>
        <dbReference type="EMBL" id="WGH77556.1"/>
    </source>
</evidence>
<evidence type="ECO:0000256" key="3">
    <source>
        <dbReference type="ARBA" id="ARBA00022692"/>
    </source>
</evidence>
<proteinExistence type="predicted"/>
<dbReference type="PANTHER" id="PTHR43124:SF3">
    <property type="entry name" value="CHLORAMPHENICOL EFFLUX PUMP RV0191"/>
    <property type="match status" value="1"/>
</dbReference>
<dbReference type="SUPFAM" id="SSF103473">
    <property type="entry name" value="MFS general substrate transporter"/>
    <property type="match status" value="1"/>
</dbReference>
<dbReference type="InterPro" id="IPR036259">
    <property type="entry name" value="MFS_trans_sf"/>
</dbReference>
<dbReference type="InterPro" id="IPR050189">
    <property type="entry name" value="MFS_Efflux_Transporters"/>
</dbReference>
<keyword evidence="3 6" id="KW-0812">Transmembrane</keyword>
<feature type="transmembrane region" description="Helical" evidence="6">
    <location>
        <begin position="339"/>
        <end position="359"/>
    </location>
</feature>
<dbReference type="Proteomes" id="UP001243420">
    <property type="component" value="Chromosome"/>
</dbReference>
<sequence length="373" mass="37567">MGFGLFVPSFRAEFGLSDTAVGTISSLGFGCFFVALLAAQRLLLLRGPKRPVLTGLAFAVVGLATIAAAPDRVSLALGVGIAAASAGFTWTPFSTFVQRRIAADWRPAALSEISTGTSVGVAVAGLAALGTVFTGFDWRICWAGFALAAVAVLAGNAVALRRVGPGARGGDGPSWRIMLRRAALPLYVLAFVFGTASAVYLAFAADVMAQSGLPGLPGAAVPGLVYLCYGLFGLSGLMTGRLRDALGLPMLLRLVFAAGSGSLLSIALLPGSWVGLVASAGLQGIFVMMTSAILAFWSDRLFPERPSLGFTAAILAMAAGSVAGPALAGLASDAFGGRAMFLAAALLPGLAALSIRGGLVGGAGGRSARTARA</sequence>
<feature type="transmembrane region" description="Helical" evidence="6">
    <location>
        <begin position="20"/>
        <end position="39"/>
    </location>
</feature>
<dbReference type="EMBL" id="CP122537">
    <property type="protein sequence ID" value="WGH77556.1"/>
    <property type="molecule type" value="Genomic_DNA"/>
</dbReference>
<feature type="transmembrane region" description="Helical" evidence="6">
    <location>
        <begin position="75"/>
        <end position="97"/>
    </location>
</feature>